<evidence type="ECO:0000313" key="4">
    <source>
        <dbReference type="EMBL" id="KAI7727115.1"/>
    </source>
</evidence>
<dbReference type="Proteomes" id="UP001206925">
    <property type="component" value="Unassembled WGS sequence"/>
</dbReference>
<evidence type="ECO:0000256" key="1">
    <source>
        <dbReference type="SAM" id="MobiDB-lite"/>
    </source>
</evidence>
<feature type="region of interest" description="Disordered" evidence="1">
    <location>
        <begin position="23"/>
        <end position="44"/>
    </location>
</feature>
<evidence type="ECO:0000313" key="5">
    <source>
        <dbReference type="Proteomes" id="UP001206925"/>
    </source>
</evidence>
<dbReference type="PANTHER" id="PTHR45089">
    <property type="entry name" value="DNAJ HEAT SHOCK AMINO-TERMINAL DOMAIN PROTEIN-RELATED"/>
    <property type="match status" value="1"/>
</dbReference>
<accession>A0AAD5BPH5</accession>
<sequence length="776" mass="87735">MILSDNGKRSIYDYMSRDPAKFTFGKPQGTHTSHSGAQNNNSNAHHQPQPLFWTFCPFCKANYEFYRDQVNKRIKCPECSKLFIAIDIGKSTKAPHAGKQNVNPRTNPSFSHPAYQCAKTGDAKVDTQRAEPSFSSSECQPPQCTKTGDAEVGGTVENGDIKTKGGENKGTGGNPSDASDSNGKRTECSKQSRKRARVSNSEETVADFSTEKRYRLRKKSSDVKDKQNEPKEVPADAELKEENNKSDSDSEDELEPVYVDVPDLEFSNFDEDKEEHCFAVDQIWAVYDTIDCMPRFYAQIRKVYSSGFRLRITWLEADPEDPLEKKWAEAGLPVTCGKFKHGDSEETKDRLMFSHQMVFEKGSKRSTFVIYPKKGEIWALFKDWDIAKWSSDPGNHMKYKFEIVEILSDFDKDNGVLVAYMVKVEGFVSLFQKTSRVKLAEYRVPSSDLYRFSHRVPSLKLTGNERADVPVGSWELDTASLPDDLDQFYFSINVKVKLESVSSGQMGASFPQPPEKKVRSKHDLDQSTGVQNTSNIIAMPAKGNNPSRQDDDVTECTKTHPVSSSSDDKEPKISIHDFNLDKQNWIFKTGQIWALGRSKNVNLRGYAQIKKIESSPLRLHVDLLESCDDTAGPYGCGIYKASTGERHIIQQDLFLYLVKAQLNGRNYFNIYPSKNEIWVLCKEWDAEYTFADVDAGNYDIVEVIENNGEIIKVLLLTHVGGYKSVFKGVDRVVDIPIDESHRFFYQVSAVVLTDEQDGQLRGFWELDLAEFPGTKS</sequence>
<dbReference type="Pfam" id="PF11926">
    <property type="entry name" value="DUF3444"/>
    <property type="match status" value="2"/>
</dbReference>
<feature type="compositionally biased region" description="Polar residues" evidence="1">
    <location>
        <begin position="133"/>
        <end position="146"/>
    </location>
</feature>
<evidence type="ECO:0000259" key="2">
    <source>
        <dbReference type="Pfam" id="PF11926"/>
    </source>
</evidence>
<proteinExistence type="predicted"/>
<name>A0AAD5BPH5_AMBAR</name>
<feature type="compositionally biased region" description="Polar residues" evidence="1">
    <location>
        <begin position="100"/>
        <end position="110"/>
    </location>
</feature>
<comment type="caution">
    <text evidence="4">The sequence shown here is derived from an EMBL/GenBank/DDBJ whole genome shotgun (WGS) entry which is preliminary data.</text>
</comment>
<feature type="compositionally biased region" description="Polar residues" evidence="1">
    <location>
        <begin position="526"/>
        <end position="536"/>
    </location>
</feature>
<organism evidence="4 5">
    <name type="scientific">Ambrosia artemisiifolia</name>
    <name type="common">Common ragweed</name>
    <dbReference type="NCBI Taxonomy" id="4212"/>
    <lineage>
        <taxon>Eukaryota</taxon>
        <taxon>Viridiplantae</taxon>
        <taxon>Streptophyta</taxon>
        <taxon>Embryophyta</taxon>
        <taxon>Tracheophyta</taxon>
        <taxon>Spermatophyta</taxon>
        <taxon>Magnoliopsida</taxon>
        <taxon>eudicotyledons</taxon>
        <taxon>Gunneridae</taxon>
        <taxon>Pentapetalae</taxon>
        <taxon>asterids</taxon>
        <taxon>campanulids</taxon>
        <taxon>Asterales</taxon>
        <taxon>Asteraceae</taxon>
        <taxon>Asteroideae</taxon>
        <taxon>Heliantheae alliance</taxon>
        <taxon>Heliantheae</taxon>
        <taxon>Ambrosia</taxon>
    </lineage>
</organism>
<dbReference type="Pfam" id="PF23551">
    <property type="entry name" value="Zn_ribbon_20"/>
    <property type="match status" value="1"/>
</dbReference>
<dbReference type="InterPro" id="IPR056988">
    <property type="entry name" value="Zn_ribbon_pln"/>
</dbReference>
<feature type="domain" description="DUF3444" evidence="2">
    <location>
        <begin position="258"/>
        <end position="465"/>
    </location>
</feature>
<dbReference type="AlphaFoldDB" id="A0AAD5BPH5"/>
<feature type="compositionally biased region" description="Basic and acidic residues" evidence="1">
    <location>
        <begin position="548"/>
        <end position="558"/>
    </location>
</feature>
<feature type="compositionally biased region" description="Polar residues" evidence="1">
    <location>
        <begin position="29"/>
        <end position="44"/>
    </location>
</feature>
<evidence type="ECO:0000259" key="3">
    <source>
        <dbReference type="Pfam" id="PF23551"/>
    </source>
</evidence>
<keyword evidence="5" id="KW-1185">Reference proteome</keyword>
<feature type="region of interest" description="Disordered" evidence="1">
    <location>
        <begin position="93"/>
        <end position="254"/>
    </location>
</feature>
<dbReference type="PANTHER" id="PTHR45089:SF57">
    <property type="entry name" value="DNAJ HEAT SHOCK N-TERMINAL DOMAIN-CONTAINING PROTEIN"/>
    <property type="match status" value="1"/>
</dbReference>
<feature type="domain" description="DUF3444" evidence="2">
    <location>
        <begin position="571"/>
        <end position="755"/>
    </location>
</feature>
<feature type="compositionally biased region" description="Basic and acidic residues" evidence="1">
    <location>
        <begin position="209"/>
        <end position="248"/>
    </location>
</feature>
<feature type="domain" description="Zinc beta-ribbon" evidence="3">
    <location>
        <begin position="52"/>
        <end position="86"/>
    </location>
</feature>
<feature type="region of interest" description="Disordered" evidence="1">
    <location>
        <begin position="503"/>
        <end position="570"/>
    </location>
</feature>
<dbReference type="InterPro" id="IPR024593">
    <property type="entry name" value="DUF3444"/>
</dbReference>
<reference evidence="4" key="1">
    <citation type="submission" date="2022-06" db="EMBL/GenBank/DDBJ databases">
        <title>Uncovering the hologenomic basis of an extraordinary plant invasion.</title>
        <authorList>
            <person name="Bieker V.C."/>
            <person name="Martin M.D."/>
            <person name="Gilbert T."/>
            <person name="Hodgins K."/>
            <person name="Battlay P."/>
            <person name="Petersen B."/>
            <person name="Wilson J."/>
        </authorList>
    </citation>
    <scope>NUCLEOTIDE SEQUENCE</scope>
    <source>
        <strain evidence="4">AA19_3_7</strain>
        <tissue evidence="4">Leaf</tissue>
    </source>
</reference>
<protein>
    <recommendedName>
        <fullName evidence="6">DUF3444 domain-containing protein</fullName>
    </recommendedName>
</protein>
<feature type="compositionally biased region" description="Basic and acidic residues" evidence="1">
    <location>
        <begin position="514"/>
        <end position="525"/>
    </location>
</feature>
<dbReference type="EMBL" id="JAMZMK010011438">
    <property type="protein sequence ID" value="KAI7727115.1"/>
    <property type="molecule type" value="Genomic_DNA"/>
</dbReference>
<gene>
    <name evidence="4" type="ORF">M8C21_004524</name>
</gene>
<evidence type="ECO:0008006" key="6">
    <source>
        <dbReference type="Google" id="ProtNLM"/>
    </source>
</evidence>